<dbReference type="Proteomes" id="UP000266183">
    <property type="component" value="Chromosome"/>
</dbReference>
<dbReference type="Gene3D" id="3.30.530.20">
    <property type="match status" value="1"/>
</dbReference>
<keyword evidence="1" id="KW-1133">Transmembrane helix</keyword>
<dbReference type="RefSeq" id="WP_119753111.1">
    <property type="nucleotide sequence ID" value="NZ_CP032382.1"/>
</dbReference>
<keyword evidence="3" id="KW-1185">Reference proteome</keyword>
<dbReference type="SUPFAM" id="SSF55961">
    <property type="entry name" value="Bet v1-like"/>
    <property type="match status" value="1"/>
</dbReference>
<sequence length="180" mass="19981">MVKKILIVVGILVVLIIIVGFMQPHTTTLSRQKLIKATPEAVFAEVNDLHRWPEWSWWIKNDPTMKITFGEPAEGLNASYAWTSDDGDGSLNIIESDPGKSLKTAIHFTDFGTAYGTYTFAPAGDSTRMTMEFSFENGMNPLIRLMSAFMMKPEVDQAFEYELSALKTIVEGKPAAAPSK</sequence>
<keyword evidence="1" id="KW-0472">Membrane</keyword>
<dbReference type="InterPro" id="IPR019587">
    <property type="entry name" value="Polyketide_cyclase/dehydratase"/>
</dbReference>
<keyword evidence="1" id="KW-0812">Transmembrane</keyword>
<dbReference type="Pfam" id="PF10604">
    <property type="entry name" value="Polyketide_cyc2"/>
    <property type="match status" value="1"/>
</dbReference>
<dbReference type="EMBL" id="CP032382">
    <property type="protein sequence ID" value="AYB29801.1"/>
    <property type="molecule type" value="Genomic_DNA"/>
</dbReference>
<evidence type="ECO:0008006" key="4">
    <source>
        <dbReference type="Google" id="ProtNLM"/>
    </source>
</evidence>
<evidence type="ECO:0000313" key="2">
    <source>
        <dbReference type="EMBL" id="AYB29801.1"/>
    </source>
</evidence>
<organism evidence="2 3">
    <name type="scientific">Chryseolinea soli</name>
    <dbReference type="NCBI Taxonomy" id="2321403"/>
    <lineage>
        <taxon>Bacteria</taxon>
        <taxon>Pseudomonadati</taxon>
        <taxon>Bacteroidota</taxon>
        <taxon>Cytophagia</taxon>
        <taxon>Cytophagales</taxon>
        <taxon>Fulvivirgaceae</taxon>
        <taxon>Chryseolinea</taxon>
    </lineage>
</organism>
<evidence type="ECO:0000256" key="1">
    <source>
        <dbReference type="SAM" id="Phobius"/>
    </source>
</evidence>
<name>A0A385SH71_9BACT</name>
<reference evidence="3" key="1">
    <citation type="submission" date="2018-09" db="EMBL/GenBank/DDBJ databases">
        <title>Chryseolinea sp. KIS68-18 isolated from soil.</title>
        <authorList>
            <person name="Weon H.-Y."/>
            <person name="Kwon S.-W."/>
            <person name="Lee S.A."/>
        </authorList>
    </citation>
    <scope>NUCLEOTIDE SEQUENCE [LARGE SCALE GENOMIC DNA]</scope>
    <source>
        <strain evidence="3">KIS68-18</strain>
    </source>
</reference>
<evidence type="ECO:0000313" key="3">
    <source>
        <dbReference type="Proteomes" id="UP000266183"/>
    </source>
</evidence>
<gene>
    <name evidence="2" type="ORF">D4L85_04050</name>
</gene>
<dbReference type="InterPro" id="IPR023393">
    <property type="entry name" value="START-like_dom_sf"/>
</dbReference>
<feature type="transmembrane region" description="Helical" evidence="1">
    <location>
        <begin position="5"/>
        <end position="22"/>
    </location>
</feature>
<dbReference type="OrthoDB" id="9807923at2"/>
<proteinExistence type="predicted"/>
<protein>
    <recommendedName>
        <fullName evidence="4">Polyketide cyclase</fullName>
    </recommendedName>
</protein>
<dbReference type="CDD" id="cd07818">
    <property type="entry name" value="SRPBCC_1"/>
    <property type="match status" value="1"/>
</dbReference>
<dbReference type="AlphaFoldDB" id="A0A385SH71"/>
<accession>A0A385SH71</accession>
<dbReference type="KEGG" id="chk:D4L85_04050"/>